<proteinExistence type="predicted"/>
<dbReference type="Proteomes" id="UP000257144">
    <property type="component" value="Unassembled WGS sequence"/>
</dbReference>
<evidence type="ECO:0000313" key="3">
    <source>
        <dbReference type="Proteomes" id="UP000257144"/>
    </source>
</evidence>
<dbReference type="SUPFAM" id="SSF109854">
    <property type="entry name" value="DinB/YfiT-like putative metalloenzymes"/>
    <property type="match status" value="1"/>
</dbReference>
<dbReference type="InterPro" id="IPR034660">
    <property type="entry name" value="DinB/YfiT-like"/>
</dbReference>
<dbReference type="OrthoDB" id="9798830at2"/>
<gene>
    <name evidence="2" type="ORF">DRW41_04595</name>
</gene>
<dbReference type="InterPro" id="IPR024775">
    <property type="entry name" value="DinB-like"/>
</dbReference>
<reference evidence="2 3" key="1">
    <citation type="submission" date="2018-07" db="EMBL/GenBank/DDBJ databases">
        <title>Bacillus sp. YLB-04 draft genome sequence.</title>
        <authorList>
            <person name="Yu L."/>
            <person name="Tang X."/>
        </authorList>
    </citation>
    <scope>NUCLEOTIDE SEQUENCE [LARGE SCALE GENOMIC DNA]</scope>
    <source>
        <strain evidence="2 3">YLB-04</strain>
    </source>
</reference>
<accession>A0A3D8GXB8</accession>
<organism evidence="2 3">
    <name type="scientific">Neobacillus piezotolerans</name>
    <dbReference type="NCBI Taxonomy" id="2259171"/>
    <lineage>
        <taxon>Bacteria</taxon>
        <taxon>Bacillati</taxon>
        <taxon>Bacillota</taxon>
        <taxon>Bacilli</taxon>
        <taxon>Bacillales</taxon>
        <taxon>Bacillaceae</taxon>
        <taxon>Neobacillus</taxon>
    </lineage>
</organism>
<dbReference type="AlphaFoldDB" id="A0A3D8GXB8"/>
<evidence type="ECO:0000259" key="1">
    <source>
        <dbReference type="Pfam" id="PF12867"/>
    </source>
</evidence>
<dbReference type="EMBL" id="QNQT01000001">
    <property type="protein sequence ID" value="RDU38841.1"/>
    <property type="molecule type" value="Genomic_DNA"/>
</dbReference>
<dbReference type="Pfam" id="PF12867">
    <property type="entry name" value="DinB_2"/>
    <property type="match status" value="1"/>
</dbReference>
<sequence>MIMANDVLLDQLAAAHKESGWFTCLDDALKGITYERVFWSPKDEANSVFGIVQHLAYWSEVYLERYKPGAIGEIAKLKNNETFQIPDGEKTEELWLKTRARFEKSYTGWRKVIEEDPEKLVEDDWWKHVSHFSLHNAYHIGQIVTLRKLQGSWIPPEQ</sequence>
<feature type="domain" description="DinB-like" evidence="1">
    <location>
        <begin position="26"/>
        <end position="143"/>
    </location>
</feature>
<name>A0A3D8GXB8_9BACI</name>
<evidence type="ECO:0000313" key="2">
    <source>
        <dbReference type="EMBL" id="RDU38841.1"/>
    </source>
</evidence>
<protein>
    <recommendedName>
        <fullName evidence="1">DinB-like domain-containing protein</fullName>
    </recommendedName>
</protein>
<keyword evidence="3" id="KW-1185">Reference proteome</keyword>
<comment type="caution">
    <text evidence="2">The sequence shown here is derived from an EMBL/GenBank/DDBJ whole genome shotgun (WGS) entry which is preliminary data.</text>
</comment>
<dbReference type="Gene3D" id="1.20.120.450">
    <property type="entry name" value="dinb family like domain"/>
    <property type="match status" value="1"/>
</dbReference>